<evidence type="ECO:0000256" key="4">
    <source>
        <dbReference type="ARBA" id="ARBA00023163"/>
    </source>
</evidence>
<reference evidence="12 13" key="2">
    <citation type="journal article" date="2019" name="Nat. Med.">
        <title>A library of human gut bacterial isolates paired with longitudinal multiomics data enables mechanistic microbiome research.</title>
        <authorList>
            <person name="Poyet M."/>
            <person name="Groussin M."/>
            <person name="Gibbons S.M."/>
            <person name="Avila-Pacheco J."/>
            <person name="Jiang X."/>
            <person name="Kearney S.M."/>
            <person name="Perrotta A.R."/>
            <person name="Berdy B."/>
            <person name="Zhao S."/>
            <person name="Lieberman T.D."/>
            <person name="Swanson P.K."/>
            <person name="Smith M."/>
            <person name="Roesemann S."/>
            <person name="Alexander J.E."/>
            <person name="Rich S.A."/>
            <person name="Livny J."/>
            <person name="Vlamakis H."/>
            <person name="Clish C."/>
            <person name="Bullock K."/>
            <person name="Deik A."/>
            <person name="Scott J."/>
            <person name="Pierce K.A."/>
            <person name="Xavier R.J."/>
            <person name="Alm E.J."/>
        </authorList>
    </citation>
    <scope>NUCLEOTIDE SEQUENCE [LARGE SCALE GENOMIC DNA]</scope>
    <source>
        <strain evidence="8 12">BIOML-A2</strain>
        <strain evidence="9 14">BIOML-A20</strain>
        <strain evidence="7 13">BIOML-A32</strain>
    </source>
</reference>
<dbReference type="Pfam" id="PF08281">
    <property type="entry name" value="Sigma70_r4_2"/>
    <property type="match status" value="1"/>
</dbReference>
<protein>
    <submittedName>
        <fullName evidence="7">RNA polymerase sigma-70 factor</fullName>
    </submittedName>
</protein>
<dbReference type="InterPro" id="IPR013249">
    <property type="entry name" value="RNA_pol_sigma70_r4_t2"/>
</dbReference>
<name>A0A3D9ADS9_PARDI</name>
<dbReference type="SUPFAM" id="SSF88946">
    <property type="entry name" value="Sigma2 domain of RNA polymerase sigma factors"/>
    <property type="match status" value="1"/>
</dbReference>
<dbReference type="PANTHER" id="PTHR43133:SF46">
    <property type="entry name" value="RNA POLYMERASE SIGMA-70 FACTOR ECF SUBFAMILY"/>
    <property type="match status" value="1"/>
</dbReference>
<dbReference type="Proteomes" id="UP000284660">
    <property type="component" value="Unassembled WGS sequence"/>
</dbReference>
<evidence type="ECO:0000259" key="6">
    <source>
        <dbReference type="Pfam" id="PF08281"/>
    </source>
</evidence>
<sequence>MERNPTMTDIDFLLRQITTEDNKLSFQRLFELYYPALCIYTKRFISDRETREDIVQEVFSSIWENRKRIVIRTSARNYLITATKNHSLNYLQRNHEEYVDQFSQEQIPIYAESGEELYTWEELQTLLREALAKLPENYRYVFEKNRFENKSYGEIAEDMQISIRTVERYKNKAIEILKTELKDYLPLFIGWLF</sequence>
<dbReference type="EMBL" id="WKMO01000015">
    <property type="protein sequence ID" value="MSB74762.1"/>
    <property type="molecule type" value="Genomic_DNA"/>
</dbReference>
<evidence type="ECO:0000313" key="12">
    <source>
        <dbReference type="Proteomes" id="UP000432516"/>
    </source>
</evidence>
<reference evidence="10 11" key="1">
    <citation type="submission" date="2018-08" db="EMBL/GenBank/DDBJ databases">
        <title>A genome reference for cultivated species of the human gut microbiota.</title>
        <authorList>
            <person name="Zou Y."/>
            <person name="Xue W."/>
            <person name="Luo G."/>
        </authorList>
    </citation>
    <scope>NUCLEOTIDE SEQUENCE [LARGE SCALE GENOMIC DNA]</scope>
    <source>
        <strain evidence="10 11">AM30-4</strain>
    </source>
</reference>
<dbReference type="GO" id="GO:0016987">
    <property type="term" value="F:sigma factor activity"/>
    <property type="evidence" value="ECO:0007669"/>
    <property type="project" value="UniProtKB-KW"/>
</dbReference>
<dbReference type="InterPro" id="IPR013324">
    <property type="entry name" value="RNA_pol_sigma_r3/r4-like"/>
</dbReference>
<dbReference type="InterPro" id="IPR014284">
    <property type="entry name" value="RNA_pol_sigma-70_dom"/>
</dbReference>
<evidence type="ECO:0000259" key="5">
    <source>
        <dbReference type="Pfam" id="PF04542"/>
    </source>
</evidence>
<dbReference type="OMA" id="FEGKTHA"/>
<dbReference type="SUPFAM" id="SSF88659">
    <property type="entry name" value="Sigma3 and sigma4 domains of RNA polymerase sigma factors"/>
    <property type="match status" value="1"/>
</dbReference>
<evidence type="ECO:0000313" key="10">
    <source>
        <dbReference type="EMBL" id="RHD76346.1"/>
    </source>
</evidence>
<dbReference type="NCBIfam" id="TIGR02985">
    <property type="entry name" value="Sig70_bacteroi1"/>
    <property type="match status" value="1"/>
</dbReference>
<feature type="domain" description="RNA polymerase sigma-70 region 2" evidence="5">
    <location>
        <begin position="29"/>
        <end position="94"/>
    </location>
</feature>
<dbReference type="EMBL" id="WKNE01000009">
    <property type="protein sequence ID" value="MRZ55693.1"/>
    <property type="molecule type" value="Genomic_DNA"/>
</dbReference>
<dbReference type="InterPro" id="IPR013325">
    <property type="entry name" value="RNA_pol_sigma_r2"/>
</dbReference>
<dbReference type="GO" id="GO:0003677">
    <property type="term" value="F:DNA binding"/>
    <property type="evidence" value="ECO:0007669"/>
    <property type="project" value="InterPro"/>
</dbReference>
<dbReference type="InterPro" id="IPR014327">
    <property type="entry name" value="RNA_pol_sigma70_bacteroid"/>
</dbReference>
<keyword evidence="2" id="KW-0805">Transcription regulation</keyword>
<dbReference type="PANTHER" id="PTHR43133">
    <property type="entry name" value="RNA POLYMERASE ECF-TYPE SIGMA FACTO"/>
    <property type="match status" value="1"/>
</dbReference>
<dbReference type="EMBL" id="WKMC01000015">
    <property type="protein sequence ID" value="MRZ51970.1"/>
    <property type="molecule type" value="Genomic_DNA"/>
</dbReference>
<comment type="similarity">
    <text evidence="1">Belongs to the sigma-70 factor family. ECF subfamily.</text>
</comment>
<evidence type="ECO:0000313" key="13">
    <source>
        <dbReference type="Proteomes" id="UP000441358"/>
    </source>
</evidence>
<evidence type="ECO:0000313" key="7">
    <source>
        <dbReference type="EMBL" id="MRZ51970.1"/>
    </source>
</evidence>
<keyword evidence="3" id="KW-0731">Sigma factor</keyword>
<evidence type="ECO:0000313" key="14">
    <source>
        <dbReference type="Proteomes" id="UP000441609"/>
    </source>
</evidence>
<dbReference type="Gene3D" id="1.10.10.10">
    <property type="entry name" value="Winged helix-like DNA-binding domain superfamily/Winged helix DNA-binding domain"/>
    <property type="match status" value="1"/>
</dbReference>
<dbReference type="AlphaFoldDB" id="A0A3D9ADS9"/>
<proteinExistence type="inferred from homology"/>
<keyword evidence="4" id="KW-0804">Transcription</keyword>
<dbReference type="Proteomes" id="UP000441358">
    <property type="component" value="Unassembled WGS sequence"/>
</dbReference>
<dbReference type="Proteomes" id="UP000432516">
    <property type="component" value="Unassembled WGS sequence"/>
</dbReference>
<evidence type="ECO:0000256" key="2">
    <source>
        <dbReference type="ARBA" id="ARBA00023015"/>
    </source>
</evidence>
<dbReference type="InterPro" id="IPR036388">
    <property type="entry name" value="WH-like_DNA-bd_sf"/>
</dbReference>
<feature type="domain" description="RNA polymerase sigma factor 70 region 4 type 2" evidence="6">
    <location>
        <begin position="126"/>
        <end position="173"/>
    </location>
</feature>
<dbReference type="EMBL" id="QSJN01000003">
    <property type="protein sequence ID" value="RHD76346.1"/>
    <property type="molecule type" value="Genomic_DNA"/>
</dbReference>
<dbReference type="RefSeq" id="WP_008779950.1">
    <property type="nucleotide sequence ID" value="NZ_CABMKT010000001.1"/>
</dbReference>
<gene>
    <name evidence="10" type="ORF">DW782_06135</name>
    <name evidence="7" type="ORF">GKD66_17385</name>
    <name evidence="8" type="ORF">GKD68_13215</name>
    <name evidence="9" type="ORF">GKD70_15985</name>
</gene>
<evidence type="ECO:0000256" key="3">
    <source>
        <dbReference type="ARBA" id="ARBA00023082"/>
    </source>
</evidence>
<evidence type="ECO:0000313" key="11">
    <source>
        <dbReference type="Proteomes" id="UP000284660"/>
    </source>
</evidence>
<comment type="caution">
    <text evidence="7">The sequence shown here is derived from an EMBL/GenBank/DDBJ whole genome shotgun (WGS) entry which is preliminary data.</text>
</comment>
<organism evidence="7 13">
    <name type="scientific">Parabacteroides distasonis</name>
    <dbReference type="NCBI Taxonomy" id="823"/>
    <lineage>
        <taxon>Bacteria</taxon>
        <taxon>Pseudomonadati</taxon>
        <taxon>Bacteroidota</taxon>
        <taxon>Bacteroidia</taxon>
        <taxon>Bacteroidales</taxon>
        <taxon>Tannerellaceae</taxon>
        <taxon>Parabacteroides</taxon>
    </lineage>
</organism>
<dbReference type="InterPro" id="IPR039425">
    <property type="entry name" value="RNA_pol_sigma-70-like"/>
</dbReference>
<dbReference type="InterPro" id="IPR007627">
    <property type="entry name" value="RNA_pol_sigma70_r2"/>
</dbReference>
<dbReference type="GO" id="GO:0006352">
    <property type="term" value="P:DNA-templated transcription initiation"/>
    <property type="evidence" value="ECO:0007669"/>
    <property type="project" value="InterPro"/>
</dbReference>
<dbReference type="NCBIfam" id="TIGR02937">
    <property type="entry name" value="sigma70-ECF"/>
    <property type="match status" value="1"/>
</dbReference>
<dbReference type="CDD" id="cd06171">
    <property type="entry name" value="Sigma70_r4"/>
    <property type="match status" value="1"/>
</dbReference>
<accession>A0A3D9ADS9</accession>
<dbReference type="Proteomes" id="UP000441609">
    <property type="component" value="Unassembled WGS sequence"/>
</dbReference>
<evidence type="ECO:0000256" key="1">
    <source>
        <dbReference type="ARBA" id="ARBA00010641"/>
    </source>
</evidence>
<dbReference type="Gene3D" id="1.10.1740.10">
    <property type="match status" value="1"/>
</dbReference>
<dbReference type="Pfam" id="PF04542">
    <property type="entry name" value="Sigma70_r2"/>
    <property type="match status" value="1"/>
</dbReference>
<evidence type="ECO:0000313" key="8">
    <source>
        <dbReference type="EMBL" id="MRZ55693.1"/>
    </source>
</evidence>
<evidence type="ECO:0000313" key="9">
    <source>
        <dbReference type="EMBL" id="MSB74762.1"/>
    </source>
</evidence>